<evidence type="ECO:0000256" key="5">
    <source>
        <dbReference type="PROSITE-ProRule" id="PRU00110"/>
    </source>
</evidence>
<dbReference type="SUPFAM" id="SSF52172">
    <property type="entry name" value="CheY-like"/>
    <property type="match status" value="1"/>
</dbReference>
<feature type="domain" description="Response regulatory" evidence="7">
    <location>
        <begin position="279"/>
        <end position="395"/>
    </location>
</feature>
<dbReference type="InterPro" id="IPR043128">
    <property type="entry name" value="Rev_trsase/Diguanyl_cyclase"/>
</dbReference>
<gene>
    <name evidence="10" type="ORF">HLUCCX14_08080</name>
</gene>
<dbReference type="GO" id="GO:0000160">
    <property type="term" value="P:phosphorelay signal transduction system"/>
    <property type="evidence" value="ECO:0007669"/>
    <property type="project" value="UniProtKB-KW"/>
</dbReference>
<dbReference type="PANTHER" id="PTHR45138">
    <property type="entry name" value="REGULATORY COMPONENTS OF SENSORY TRANSDUCTION SYSTEM"/>
    <property type="match status" value="1"/>
</dbReference>
<dbReference type="InterPro" id="IPR011006">
    <property type="entry name" value="CheY-like_superfamily"/>
</dbReference>
<evidence type="ECO:0000313" key="10">
    <source>
        <dbReference type="EMBL" id="KPQ29017.1"/>
    </source>
</evidence>
<dbReference type="Pfam" id="PF00072">
    <property type="entry name" value="Response_reg"/>
    <property type="match status" value="1"/>
</dbReference>
<reference evidence="10 11" key="1">
    <citation type="submission" date="2015-09" db="EMBL/GenBank/DDBJ databases">
        <title>Identification and resolution of microdiversity through metagenomic sequencing of parallel consortia.</title>
        <authorList>
            <person name="Nelson W.C."/>
            <person name="Romine M.F."/>
            <person name="Lindemann S.R."/>
        </authorList>
    </citation>
    <scope>NUCLEOTIDE SEQUENCE [LARGE SCALE GENOMIC DNA]</scope>
    <source>
        <strain evidence="10">HL-55</strain>
    </source>
</reference>
<accession>A0A0P7ZI43</accession>
<dbReference type="PANTHER" id="PTHR45138:SF9">
    <property type="entry name" value="DIGUANYLATE CYCLASE DGCM-RELATED"/>
    <property type="match status" value="1"/>
</dbReference>
<dbReference type="InterPro" id="IPR001789">
    <property type="entry name" value="Sig_transdc_resp-reg_receiver"/>
</dbReference>
<dbReference type="GO" id="GO:0052621">
    <property type="term" value="F:diguanylate cyclase activity"/>
    <property type="evidence" value="ECO:0007669"/>
    <property type="project" value="UniProtKB-EC"/>
</dbReference>
<dbReference type="SMART" id="SM00448">
    <property type="entry name" value="REC"/>
    <property type="match status" value="1"/>
</dbReference>
<dbReference type="GO" id="GO:0043709">
    <property type="term" value="P:cell adhesion involved in single-species biofilm formation"/>
    <property type="evidence" value="ECO:0007669"/>
    <property type="project" value="TreeGrafter"/>
</dbReference>
<evidence type="ECO:0000313" key="11">
    <source>
        <dbReference type="Proteomes" id="UP000050416"/>
    </source>
</evidence>
<dbReference type="PROSITE" id="PS50887">
    <property type="entry name" value="GGDEF"/>
    <property type="match status" value="1"/>
</dbReference>
<comment type="catalytic activity">
    <reaction evidence="4">
        <text>2 GTP = 3',3'-c-di-GMP + 2 diphosphate</text>
        <dbReference type="Rhea" id="RHEA:24898"/>
        <dbReference type="ChEBI" id="CHEBI:33019"/>
        <dbReference type="ChEBI" id="CHEBI:37565"/>
        <dbReference type="ChEBI" id="CHEBI:58805"/>
        <dbReference type="EC" id="2.7.7.65"/>
    </reaction>
</comment>
<evidence type="ECO:0000256" key="6">
    <source>
        <dbReference type="PROSITE-ProRule" id="PRU00169"/>
    </source>
</evidence>
<evidence type="ECO:0000259" key="8">
    <source>
        <dbReference type="PROSITE" id="PS50887"/>
    </source>
</evidence>
<dbReference type="NCBIfam" id="TIGR00254">
    <property type="entry name" value="GGDEF"/>
    <property type="match status" value="1"/>
</dbReference>
<dbReference type="CDD" id="cd00156">
    <property type="entry name" value="REC"/>
    <property type="match status" value="1"/>
</dbReference>
<evidence type="ECO:0000259" key="7">
    <source>
        <dbReference type="PROSITE" id="PS50110"/>
    </source>
</evidence>
<evidence type="ECO:0000256" key="4">
    <source>
        <dbReference type="ARBA" id="ARBA00034247"/>
    </source>
</evidence>
<dbReference type="EMBL" id="LJZQ01000009">
    <property type="protein sequence ID" value="KPQ29017.1"/>
    <property type="molecule type" value="Genomic_DNA"/>
</dbReference>
<dbReference type="AlphaFoldDB" id="A0A0P7ZI43"/>
<dbReference type="Gene3D" id="3.30.70.270">
    <property type="match status" value="1"/>
</dbReference>
<name>A0A0P7ZI43_9GAMM</name>
<dbReference type="OrthoDB" id="9812260at2"/>
<dbReference type="Pfam" id="PF00990">
    <property type="entry name" value="GGDEF"/>
    <property type="match status" value="1"/>
</dbReference>
<dbReference type="FunFam" id="3.30.70.270:FF:000001">
    <property type="entry name" value="Diguanylate cyclase domain protein"/>
    <property type="match status" value="1"/>
</dbReference>
<dbReference type="CDD" id="cd00088">
    <property type="entry name" value="HPT"/>
    <property type="match status" value="1"/>
</dbReference>
<feature type="modified residue" description="Phosphohistidine" evidence="5">
    <location>
        <position position="58"/>
    </location>
</feature>
<dbReference type="GO" id="GO:0004672">
    <property type="term" value="F:protein kinase activity"/>
    <property type="evidence" value="ECO:0007669"/>
    <property type="project" value="UniProtKB-ARBA"/>
</dbReference>
<dbReference type="SUPFAM" id="SSF55073">
    <property type="entry name" value="Nucleotide cyclase"/>
    <property type="match status" value="1"/>
</dbReference>
<comment type="caution">
    <text evidence="10">The sequence shown here is derived from an EMBL/GenBank/DDBJ whole genome shotgun (WGS) entry which is preliminary data.</text>
</comment>
<feature type="modified residue" description="4-aspartylphosphate" evidence="6">
    <location>
        <position position="328"/>
    </location>
</feature>
<dbReference type="EC" id="2.7.7.65" evidence="2"/>
<feature type="domain" description="HPt" evidence="9">
    <location>
        <begin position="11"/>
        <end position="118"/>
    </location>
</feature>
<feature type="domain" description="GGDEF" evidence="8">
    <location>
        <begin position="435"/>
        <end position="567"/>
    </location>
</feature>
<dbReference type="Gene3D" id="3.40.50.2300">
    <property type="match status" value="1"/>
</dbReference>
<dbReference type="GO" id="GO:1902201">
    <property type="term" value="P:negative regulation of bacterial-type flagellum-dependent cell motility"/>
    <property type="evidence" value="ECO:0007669"/>
    <property type="project" value="TreeGrafter"/>
</dbReference>
<organism evidence="10 11">
    <name type="scientific">Marinobacter excellens HL-55</name>
    <dbReference type="NCBI Taxonomy" id="1305731"/>
    <lineage>
        <taxon>Bacteria</taxon>
        <taxon>Pseudomonadati</taxon>
        <taxon>Pseudomonadota</taxon>
        <taxon>Gammaproteobacteria</taxon>
        <taxon>Pseudomonadales</taxon>
        <taxon>Marinobacteraceae</taxon>
        <taxon>Marinobacter</taxon>
    </lineage>
</organism>
<dbReference type="Pfam" id="PF01627">
    <property type="entry name" value="Hpt"/>
    <property type="match status" value="1"/>
</dbReference>
<evidence type="ECO:0000256" key="2">
    <source>
        <dbReference type="ARBA" id="ARBA00012528"/>
    </source>
</evidence>
<dbReference type="InterPro" id="IPR036641">
    <property type="entry name" value="HPT_dom_sf"/>
</dbReference>
<sequence length="574" mass="63680">MLLSGVAVDQLQERLKLLKERFFERARGDIETLSGFARLIDQQQMPMSELERCYQLLHRMAGSAGTFGLPELGQAARAIEKQLKALLESAASADVAGDELVSVSAEVASEIRQLATLLEKAPDVVTTAEVSQAKAPAVAESYDGAHGMQINVMALGHTLDYLHGLLKSLAAYGFVLESGSIDRPDDFAEHLRGRTNASILLCVDSELGEVMDFREQYLPTAEHRRFPVVCIGHESSFESLYRVAQQGATAYFCEPLDLPELAERIESLALERGSRPQGRVLIVDDDVELGEHYCLVLKQAGIIARLVSDPSDLMSELSAFEPDLVLMDVQLRSYSGVTLARLIRYEQRWLGLPIVYLSSEDNPENQLDALSKGADEFLVKPVTDDYLVRSVRIRCYRARQLSDLMNRDSLTGLLKHSLIKQEVDRELARCRRAGHISCVVMLDLDHFKRVNDTWGHGQGDIVIRTLANLLRNRLRESDVIGRYGGEEFLLILPDCEPTVAVKLIEAIGKSFAELVFWARDDSFQVTLSAGVALINDFPVSDQAIEAADQALYQRKRGGRNGVTLYDPSAVGMKS</sequence>
<evidence type="ECO:0000259" key="9">
    <source>
        <dbReference type="PROSITE" id="PS50894"/>
    </source>
</evidence>
<dbReference type="PATRIC" id="fig|1305731.5.peg.3520"/>
<dbReference type="SUPFAM" id="SSF47226">
    <property type="entry name" value="Histidine-containing phosphotransfer domain, HPT domain"/>
    <property type="match status" value="1"/>
</dbReference>
<keyword evidence="6" id="KW-0597">Phosphoprotein</keyword>
<protein>
    <recommendedName>
        <fullName evidence="2">diguanylate cyclase</fullName>
        <ecNumber evidence="2">2.7.7.65</ecNumber>
    </recommendedName>
</protein>
<dbReference type="CDD" id="cd01949">
    <property type="entry name" value="GGDEF"/>
    <property type="match status" value="1"/>
</dbReference>
<dbReference type="Proteomes" id="UP000050416">
    <property type="component" value="Unassembled WGS sequence"/>
</dbReference>
<dbReference type="GO" id="GO:0005886">
    <property type="term" value="C:plasma membrane"/>
    <property type="evidence" value="ECO:0007669"/>
    <property type="project" value="TreeGrafter"/>
</dbReference>
<dbReference type="InterPro" id="IPR050469">
    <property type="entry name" value="Diguanylate_Cyclase"/>
</dbReference>
<comment type="cofactor">
    <cofactor evidence="1">
        <name>Mg(2+)</name>
        <dbReference type="ChEBI" id="CHEBI:18420"/>
    </cofactor>
</comment>
<dbReference type="PROSITE" id="PS50110">
    <property type="entry name" value="RESPONSE_REGULATORY"/>
    <property type="match status" value="1"/>
</dbReference>
<evidence type="ECO:0000256" key="3">
    <source>
        <dbReference type="ARBA" id="ARBA00023012"/>
    </source>
</evidence>
<dbReference type="STRING" id="1305731.GCA_000934705_03287"/>
<keyword evidence="3" id="KW-0902">Two-component regulatory system</keyword>
<dbReference type="Gene3D" id="1.20.120.160">
    <property type="entry name" value="HPT domain"/>
    <property type="match status" value="1"/>
</dbReference>
<evidence type="ECO:0000256" key="1">
    <source>
        <dbReference type="ARBA" id="ARBA00001946"/>
    </source>
</evidence>
<dbReference type="SMART" id="SM00267">
    <property type="entry name" value="GGDEF"/>
    <property type="match status" value="1"/>
</dbReference>
<dbReference type="InterPro" id="IPR008207">
    <property type="entry name" value="Sig_transdc_His_kin_Hpt_dom"/>
</dbReference>
<dbReference type="InterPro" id="IPR000160">
    <property type="entry name" value="GGDEF_dom"/>
</dbReference>
<dbReference type="InterPro" id="IPR029787">
    <property type="entry name" value="Nucleotide_cyclase"/>
</dbReference>
<dbReference type="PROSITE" id="PS50894">
    <property type="entry name" value="HPT"/>
    <property type="match status" value="1"/>
</dbReference>
<proteinExistence type="predicted"/>